<evidence type="ECO:0000256" key="7">
    <source>
        <dbReference type="ARBA" id="ARBA00023242"/>
    </source>
</evidence>
<dbReference type="Gene3D" id="1.10.390.10">
    <property type="entry name" value="Neutral Protease Domain 2"/>
    <property type="match status" value="1"/>
</dbReference>
<dbReference type="SMART" id="SM00297">
    <property type="entry name" value="BROMO"/>
    <property type="match status" value="3"/>
</dbReference>
<comment type="similarity">
    <text evidence="2">Belongs to the TAF2 family.</text>
</comment>
<dbReference type="GO" id="GO:0005669">
    <property type="term" value="C:transcription factor TFIID complex"/>
    <property type="evidence" value="ECO:0007669"/>
    <property type="project" value="InterPro"/>
</dbReference>
<dbReference type="GO" id="GO:0006325">
    <property type="term" value="P:chromatin organization"/>
    <property type="evidence" value="ECO:0007669"/>
    <property type="project" value="UniProtKB-ARBA"/>
</dbReference>
<evidence type="ECO:0000256" key="1">
    <source>
        <dbReference type="ARBA" id="ARBA00004123"/>
    </source>
</evidence>
<sequence>GYTELTIIPTTRDLKTILLHCRQCTIQSVTVASHHAEFVHYDPLANISVSNPQDCHTYPELKRKLYSALAEGDEGELSIAIPKEVSLKQSGHAAAGTIHSEAATPEPQTPGPSFQTPALPEYLPIIINIVYSLRNPVDGFQFVLPTDSYPYRVPHAYTTPSSPDAARCWVPCVDNLFEKCTWEFEFVVPRYLEEQHTSRGDDGSEDMRDANPTVVVAHPFNSNRTIFLFTQTVLTSVQQISFAAGPFHVHTLPSDTNSLDDPSGSSQPLMHAFCLPGHESMLHTSTSFLRSAMNFYTTEFGSYPFGSYKLVMVDEMPTQRFDSSTLSLVTVDLLHGEDAIEQVLETRHVLSHALACQWIGINIQQKAWSDTWLVNGLGLYITGLFLRKLLGNNEYRFRLKRDMQRVVEWDNGSMPPICQPQQLDPPDSATLPFVNLKSPLVLHILDRRLGKSGTSLGLSRVLPKIFLSAISGEMPNNGLSTHSFLRTCRKVSGVDPRSFAEQWIYGSGCPAFGFSASFNRKKMAVEITMRQDAPAFKALENNDFSRTLMKPVPFFEGQMTIRIHEADGTPYEHVLDIRNSFKRYEVPFNTKYKRVRRNTKRYLARQAAAQAAAEGDTEAAEAMGMVDMGFGLEVWEKEQERENWKVADWTEDDEQTMSGATYEWIRMDADFEWIAAVAFDQPDFMWVSQLQRDRDVVAQLEAVDALSKLSTAIVSSTFTKTVLVSNYYFRIRCEAALALVNCAIRKLDFIGLFHLFKLFLRYCYEPEDQNQDLFTHTYVPKPNDFSDLSEYFSLVNAISQVRFENGKSPAVVRQFLIDQLRYNDNTSNPYSDAFYICTVLSALACATVSTVPPERGELLPTEAPTEPSAEDTNLVKLAIAEVDRYRSMDRLIPSPHNVVTIAVLEFYLVLTLASLVPSNPRIFFPLTREGNYTQVRIAAFDGLFLTKWYTPPIMRYILASLALLVSMGEMKTSTKEQESLLIEEDGSMPEKAKEAKKSDLDTMIKVLRKDREVGKNEALREFLMPVALAPDVDQEVRWGIIKLADILIRGAEEVAPKVTIHLPPTPVLETPPPLPAVKVSTKSQRPVPKTSGPPGRSPLVPFAPPKLKLPRISSAADVNAKTPVTEQATPRVAFATPKPVPKSKGKPPKSDKNSHVPKAQSGGMSLNDLRACRNALKKIKPHKHAALFLEPVDPVRNHAPNYFEVIKNPMDLSTMTAKLDAGMYKDRFAFEADFALMISNAKQYNVAGSFAHNEAIAMETLFEKHWSRINKTLEVANKASQLAAASAEDAPVASAKAMPPPEAATPVPPRGDGPSTSTRPTIKFKTAASADKVSDTPKAGPKPRAPRKPKVIDVLPPPYIDDGSHDLLQEVIAIEQETKEKRRRSTSEKDLLPEKRKRLSPEEDDDILALAAPISSKRKNSGLSSASTLDALEHVLENGAAVDASPPPLDSPPAPPAAQPSKIRISLKGKEREVVPSPSRSASKPSKSPPTQATPLHEKKCREVLKALFKLPEAFIFSQPVDPEKDGCPTYYDEIKEPMDLRTAGEKLSDGKYSYMEEFAKDVQLIFNNCRKFNPPSTYPVTCADTVEKAFKKEWAKAMEKKLSWSEKRSLQGLMTTLVKEDISWIFREPVDPVLLGIPTYFNVIPRKDARDLKTIRQKLDSDKYDSAEAFEADMDLMTHNALTFNGADSEVGKIAVAVRKRVTELLGTKSVSKKRKDGGDKTTPQPSKKVKLGV</sequence>
<dbReference type="SUPFAM" id="SSF63737">
    <property type="entry name" value="Leukotriene A4 hydrolase N-terminal domain"/>
    <property type="match status" value="1"/>
</dbReference>
<feature type="region of interest" description="Disordered" evidence="11">
    <location>
        <begin position="1290"/>
        <end position="1358"/>
    </location>
</feature>
<dbReference type="Pfam" id="PF01433">
    <property type="entry name" value="Peptidase_M1"/>
    <property type="match status" value="1"/>
</dbReference>
<accession>A0A0C3GAI8</accession>
<comment type="function">
    <text evidence="8">Functions as a component of the DNA-binding general transcription factor complex TFIID. Binding of TFIID to a promoter (with or without TATA element) is the initial step in pre-initiation complex (PIC) formation. TFIID plays a key role in the regulation of gene expression by RNA polymerase II through different activities such as transcription activator interaction, core promoter recognition and selectivity, TFIIA and TFIIB interaction, chromatin modification (histone acetylation by TAF1), facilitation of DNA opening and initiation of transcription.</text>
</comment>
<feature type="region of interest" description="Disordered" evidence="11">
    <location>
        <begin position="1710"/>
        <end position="1735"/>
    </location>
</feature>
<keyword evidence="7" id="KW-0539">Nucleus</keyword>
<evidence type="ECO:0000256" key="8">
    <source>
        <dbReference type="ARBA" id="ARBA00025346"/>
    </source>
</evidence>
<comment type="subcellular location">
    <subcellularLocation>
        <location evidence="1">Nucleus</location>
    </subcellularLocation>
</comment>
<dbReference type="InterPro" id="IPR014782">
    <property type="entry name" value="Peptidase_M1_dom"/>
</dbReference>
<dbReference type="GO" id="GO:0008237">
    <property type="term" value="F:metallopeptidase activity"/>
    <property type="evidence" value="ECO:0007669"/>
    <property type="project" value="InterPro"/>
</dbReference>
<feature type="compositionally biased region" description="Basic and acidic residues" evidence="11">
    <location>
        <begin position="1378"/>
        <end position="1394"/>
    </location>
</feature>
<keyword evidence="14" id="KW-1185">Reference proteome</keyword>
<feature type="compositionally biased region" description="Pro residues" evidence="11">
    <location>
        <begin position="1066"/>
        <end position="1075"/>
    </location>
</feature>
<dbReference type="Pfam" id="PF25577">
    <property type="entry name" value="TPR_TAF2_C"/>
    <property type="match status" value="1"/>
</dbReference>
<dbReference type="PANTHER" id="PTHR15137:SF9">
    <property type="entry name" value="TRANSCRIPTION INITIATION FACTOR TFIID SUBUNIT 2"/>
    <property type="match status" value="1"/>
</dbReference>
<keyword evidence="4" id="KW-0805">Transcription regulation</keyword>
<dbReference type="InterPro" id="IPR001487">
    <property type="entry name" value="Bromodomain"/>
</dbReference>
<keyword evidence="6" id="KW-0804">Transcription</keyword>
<evidence type="ECO:0000256" key="2">
    <source>
        <dbReference type="ARBA" id="ARBA00010937"/>
    </source>
</evidence>
<gene>
    <name evidence="13" type="ORF">PILCRDRAFT_770070</name>
</gene>
<evidence type="ECO:0000313" key="13">
    <source>
        <dbReference type="EMBL" id="KIM88759.1"/>
    </source>
</evidence>
<evidence type="ECO:0000256" key="10">
    <source>
        <dbReference type="PROSITE-ProRule" id="PRU00035"/>
    </source>
</evidence>
<dbReference type="Gene3D" id="1.20.920.10">
    <property type="entry name" value="Bromodomain-like"/>
    <property type="match status" value="3"/>
</dbReference>
<feature type="compositionally biased region" description="Pro residues" evidence="11">
    <location>
        <begin position="1445"/>
        <end position="1458"/>
    </location>
</feature>
<protein>
    <recommendedName>
        <fullName evidence="3">Transcription initiation factor TFIID subunit 2</fullName>
    </recommendedName>
    <alternativeName>
        <fullName evidence="9">TBP-associated factor 2</fullName>
    </alternativeName>
</protein>
<dbReference type="PANTHER" id="PTHR15137">
    <property type="entry name" value="TRANSCRIPTION INITIATION FACTOR TFIID"/>
    <property type="match status" value="1"/>
</dbReference>
<feature type="domain" description="Bromo" evidence="12">
    <location>
        <begin position="1180"/>
        <end position="1252"/>
    </location>
</feature>
<feature type="region of interest" description="Disordered" evidence="11">
    <location>
        <begin position="1441"/>
        <end position="1497"/>
    </location>
</feature>
<organism evidence="13 14">
    <name type="scientific">Piloderma croceum (strain F 1598)</name>
    <dbReference type="NCBI Taxonomy" id="765440"/>
    <lineage>
        <taxon>Eukaryota</taxon>
        <taxon>Fungi</taxon>
        <taxon>Dikarya</taxon>
        <taxon>Basidiomycota</taxon>
        <taxon>Agaricomycotina</taxon>
        <taxon>Agaricomycetes</taxon>
        <taxon>Agaricomycetidae</taxon>
        <taxon>Atheliales</taxon>
        <taxon>Atheliaceae</taxon>
        <taxon>Piloderma</taxon>
    </lineage>
</organism>
<dbReference type="InterPro" id="IPR027268">
    <property type="entry name" value="Peptidase_M4/M1_CTD_sf"/>
</dbReference>
<feature type="domain" description="Bromo" evidence="12">
    <location>
        <begin position="1619"/>
        <end position="1693"/>
    </location>
</feature>
<dbReference type="Proteomes" id="UP000054166">
    <property type="component" value="Unassembled WGS sequence"/>
</dbReference>
<dbReference type="GO" id="GO:0008270">
    <property type="term" value="F:zinc ion binding"/>
    <property type="evidence" value="ECO:0007669"/>
    <property type="project" value="InterPro"/>
</dbReference>
<dbReference type="GO" id="GO:0006367">
    <property type="term" value="P:transcription initiation at RNA polymerase II promoter"/>
    <property type="evidence" value="ECO:0007669"/>
    <property type="project" value="TreeGrafter"/>
</dbReference>
<feature type="region of interest" description="Disordered" evidence="11">
    <location>
        <begin position="1378"/>
        <end position="1405"/>
    </location>
</feature>
<feature type="region of interest" description="Disordered" evidence="11">
    <location>
        <begin position="1066"/>
        <end position="1165"/>
    </location>
</feature>
<dbReference type="InterPro" id="IPR018359">
    <property type="entry name" value="Bromodomain_CS"/>
</dbReference>
<reference evidence="13 14" key="1">
    <citation type="submission" date="2014-04" db="EMBL/GenBank/DDBJ databases">
        <authorList>
            <consortium name="DOE Joint Genome Institute"/>
            <person name="Kuo A."/>
            <person name="Tarkka M."/>
            <person name="Buscot F."/>
            <person name="Kohler A."/>
            <person name="Nagy L.G."/>
            <person name="Floudas D."/>
            <person name="Copeland A."/>
            <person name="Barry K.W."/>
            <person name="Cichocki N."/>
            <person name="Veneault-Fourrey C."/>
            <person name="LaButti K."/>
            <person name="Lindquist E.A."/>
            <person name="Lipzen A."/>
            <person name="Lundell T."/>
            <person name="Morin E."/>
            <person name="Murat C."/>
            <person name="Sun H."/>
            <person name="Tunlid A."/>
            <person name="Henrissat B."/>
            <person name="Grigoriev I.V."/>
            <person name="Hibbett D.S."/>
            <person name="Martin F."/>
            <person name="Nordberg H.P."/>
            <person name="Cantor M.N."/>
            <person name="Hua S.X."/>
        </authorList>
    </citation>
    <scope>NUCLEOTIDE SEQUENCE [LARGE SCALE GENOMIC DNA]</scope>
    <source>
        <strain evidence="13 14">F 1598</strain>
    </source>
</reference>
<dbReference type="FunCoup" id="A0A0C3GAI8">
    <property type="interactions" value="537"/>
</dbReference>
<dbReference type="PRINTS" id="PR00503">
    <property type="entry name" value="BROMODOMAIN"/>
</dbReference>
<dbReference type="OrthoDB" id="308861at2759"/>
<dbReference type="InterPro" id="IPR037813">
    <property type="entry name" value="TAF2"/>
</dbReference>
<name>A0A0C3GAI8_PILCF</name>
<evidence type="ECO:0000256" key="4">
    <source>
        <dbReference type="ARBA" id="ARBA00023015"/>
    </source>
</evidence>
<dbReference type="InterPro" id="IPR036427">
    <property type="entry name" value="Bromodomain-like_sf"/>
</dbReference>
<dbReference type="GO" id="GO:0000976">
    <property type="term" value="F:transcription cis-regulatory region binding"/>
    <property type="evidence" value="ECO:0007669"/>
    <property type="project" value="TreeGrafter"/>
</dbReference>
<feature type="domain" description="Bromo" evidence="12">
    <location>
        <begin position="1509"/>
        <end position="1581"/>
    </location>
</feature>
<dbReference type="EMBL" id="KN832976">
    <property type="protein sequence ID" value="KIM88759.1"/>
    <property type="molecule type" value="Genomic_DNA"/>
</dbReference>
<dbReference type="SUPFAM" id="SSF47370">
    <property type="entry name" value="Bromodomain"/>
    <property type="match status" value="3"/>
</dbReference>
<dbReference type="Pfam" id="PF25316">
    <property type="entry name" value="TAF2_3rd"/>
    <property type="match status" value="1"/>
</dbReference>
<dbReference type="InterPro" id="IPR042097">
    <property type="entry name" value="Aminopeptidase_N-like_N_sf"/>
</dbReference>
<keyword evidence="5 10" id="KW-0103">Bromodomain</keyword>
<dbReference type="FunFam" id="1.10.390.10:FF:000011">
    <property type="entry name" value="Transcription initiation factor TFIID subunit"/>
    <property type="match status" value="1"/>
</dbReference>
<dbReference type="CDD" id="cd09839">
    <property type="entry name" value="M1_like_TAF2"/>
    <property type="match status" value="1"/>
</dbReference>
<reference evidence="14" key="2">
    <citation type="submission" date="2015-01" db="EMBL/GenBank/DDBJ databases">
        <title>Evolutionary Origins and Diversification of the Mycorrhizal Mutualists.</title>
        <authorList>
            <consortium name="DOE Joint Genome Institute"/>
            <consortium name="Mycorrhizal Genomics Consortium"/>
            <person name="Kohler A."/>
            <person name="Kuo A."/>
            <person name="Nagy L.G."/>
            <person name="Floudas D."/>
            <person name="Copeland A."/>
            <person name="Barry K.W."/>
            <person name="Cichocki N."/>
            <person name="Veneault-Fourrey C."/>
            <person name="LaButti K."/>
            <person name="Lindquist E.A."/>
            <person name="Lipzen A."/>
            <person name="Lundell T."/>
            <person name="Morin E."/>
            <person name="Murat C."/>
            <person name="Riley R."/>
            <person name="Ohm R."/>
            <person name="Sun H."/>
            <person name="Tunlid A."/>
            <person name="Henrissat B."/>
            <person name="Grigoriev I.V."/>
            <person name="Hibbett D.S."/>
            <person name="Martin F."/>
        </authorList>
    </citation>
    <scope>NUCLEOTIDE SEQUENCE [LARGE SCALE GENOMIC DNA]</scope>
    <source>
        <strain evidence="14">F 1598</strain>
    </source>
</reference>
<dbReference type="InParanoid" id="A0A0C3GAI8"/>
<dbReference type="GO" id="GO:0003682">
    <property type="term" value="F:chromatin binding"/>
    <property type="evidence" value="ECO:0007669"/>
    <property type="project" value="TreeGrafter"/>
</dbReference>
<dbReference type="Pfam" id="PF00439">
    <property type="entry name" value="Bromodomain"/>
    <property type="match status" value="3"/>
</dbReference>
<proteinExistence type="inferred from homology"/>
<dbReference type="CDD" id="cd04369">
    <property type="entry name" value="Bromodomain"/>
    <property type="match status" value="2"/>
</dbReference>
<evidence type="ECO:0000256" key="9">
    <source>
        <dbReference type="ARBA" id="ARBA00076306"/>
    </source>
</evidence>
<dbReference type="SUPFAM" id="SSF55486">
    <property type="entry name" value="Metalloproteases ('zincins'), catalytic domain"/>
    <property type="match status" value="1"/>
</dbReference>
<dbReference type="HOGENOM" id="CLU_002317_1_0_1"/>
<evidence type="ECO:0000313" key="14">
    <source>
        <dbReference type="Proteomes" id="UP000054166"/>
    </source>
</evidence>
<evidence type="ECO:0000256" key="5">
    <source>
        <dbReference type="ARBA" id="ARBA00023117"/>
    </source>
</evidence>
<dbReference type="STRING" id="765440.A0A0C3GAI8"/>
<evidence type="ECO:0000256" key="11">
    <source>
        <dbReference type="SAM" id="MobiDB-lite"/>
    </source>
</evidence>
<feature type="compositionally biased region" description="Low complexity" evidence="11">
    <location>
        <begin position="1476"/>
        <end position="1495"/>
    </location>
</feature>
<dbReference type="PROSITE" id="PS00633">
    <property type="entry name" value="BROMODOMAIN_1"/>
    <property type="match status" value="1"/>
</dbReference>
<dbReference type="PROSITE" id="PS50014">
    <property type="entry name" value="BROMODOMAIN_2"/>
    <property type="match status" value="3"/>
</dbReference>
<feature type="non-terminal residue" evidence="13">
    <location>
        <position position="1"/>
    </location>
</feature>
<evidence type="ECO:0000256" key="6">
    <source>
        <dbReference type="ARBA" id="ARBA00023163"/>
    </source>
</evidence>
<dbReference type="InterPro" id="IPR057345">
    <property type="entry name" value="Ig-like_TAF2"/>
</dbReference>
<evidence type="ECO:0000256" key="3">
    <source>
        <dbReference type="ARBA" id="ARBA00017363"/>
    </source>
</evidence>
<feature type="compositionally biased region" description="Pro residues" evidence="11">
    <location>
        <begin position="1298"/>
        <end position="1311"/>
    </location>
</feature>
<dbReference type="InterPro" id="IPR057991">
    <property type="entry name" value="TPR_TAF2_C"/>
</dbReference>
<evidence type="ECO:0000259" key="12">
    <source>
        <dbReference type="PROSITE" id="PS50014"/>
    </source>
</evidence>
<dbReference type="GO" id="GO:0016251">
    <property type="term" value="F:RNA polymerase II general transcription initiation factor activity"/>
    <property type="evidence" value="ECO:0007669"/>
    <property type="project" value="TreeGrafter"/>
</dbReference>
<dbReference type="Gene3D" id="2.60.40.1730">
    <property type="entry name" value="tricorn interacting facor f3 domain"/>
    <property type="match status" value="1"/>
</dbReference>